<name>A0A2H3CZJ7_ARMGA</name>
<proteinExistence type="predicted"/>
<sequence length="146" mass="16522">MYDDADNSVVSIWTGIQWQKQQAEERCARIHAHTVARIAEAARDAEQHRDCELFECVLTVKWWPDVCADDGSTWVLSETEGQGKRYRIEGRNSRPCEGIIRVPYPCSRPPYLTEAPPSLSKAEVTALLEMLAPTLSRLESSQTTRS</sequence>
<organism evidence="1 2">
    <name type="scientific">Armillaria gallica</name>
    <name type="common">Bulbous honey fungus</name>
    <name type="synonym">Armillaria bulbosa</name>
    <dbReference type="NCBI Taxonomy" id="47427"/>
    <lineage>
        <taxon>Eukaryota</taxon>
        <taxon>Fungi</taxon>
        <taxon>Dikarya</taxon>
        <taxon>Basidiomycota</taxon>
        <taxon>Agaricomycotina</taxon>
        <taxon>Agaricomycetes</taxon>
        <taxon>Agaricomycetidae</taxon>
        <taxon>Agaricales</taxon>
        <taxon>Marasmiineae</taxon>
        <taxon>Physalacriaceae</taxon>
        <taxon>Armillaria</taxon>
    </lineage>
</organism>
<dbReference type="InParanoid" id="A0A2H3CZJ7"/>
<protein>
    <submittedName>
        <fullName evidence="1">Uncharacterized protein</fullName>
    </submittedName>
</protein>
<keyword evidence="2" id="KW-1185">Reference proteome</keyword>
<dbReference type="AlphaFoldDB" id="A0A2H3CZJ7"/>
<dbReference type="EMBL" id="KZ293702">
    <property type="protein sequence ID" value="PBK83928.1"/>
    <property type="molecule type" value="Genomic_DNA"/>
</dbReference>
<dbReference type="Proteomes" id="UP000217790">
    <property type="component" value="Unassembled WGS sequence"/>
</dbReference>
<evidence type="ECO:0000313" key="1">
    <source>
        <dbReference type="EMBL" id="PBK83928.1"/>
    </source>
</evidence>
<accession>A0A2H3CZJ7</accession>
<gene>
    <name evidence="1" type="ORF">ARMGADRAFT_1088905</name>
</gene>
<reference evidence="2" key="1">
    <citation type="journal article" date="2017" name="Nat. Ecol. Evol.">
        <title>Genome expansion and lineage-specific genetic innovations in the forest pathogenic fungi Armillaria.</title>
        <authorList>
            <person name="Sipos G."/>
            <person name="Prasanna A.N."/>
            <person name="Walter M.C."/>
            <person name="O'Connor E."/>
            <person name="Balint B."/>
            <person name="Krizsan K."/>
            <person name="Kiss B."/>
            <person name="Hess J."/>
            <person name="Varga T."/>
            <person name="Slot J."/>
            <person name="Riley R."/>
            <person name="Boka B."/>
            <person name="Rigling D."/>
            <person name="Barry K."/>
            <person name="Lee J."/>
            <person name="Mihaltcheva S."/>
            <person name="LaButti K."/>
            <person name="Lipzen A."/>
            <person name="Waldron R."/>
            <person name="Moloney N.M."/>
            <person name="Sperisen C."/>
            <person name="Kredics L."/>
            <person name="Vagvoelgyi C."/>
            <person name="Patrignani A."/>
            <person name="Fitzpatrick D."/>
            <person name="Nagy I."/>
            <person name="Doyle S."/>
            <person name="Anderson J.B."/>
            <person name="Grigoriev I.V."/>
            <person name="Gueldener U."/>
            <person name="Muensterkoetter M."/>
            <person name="Nagy L.G."/>
        </authorList>
    </citation>
    <scope>NUCLEOTIDE SEQUENCE [LARGE SCALE GENOMIC DNA]</scope>
    <source>
        <strain evidence="2">Ar21-2</strain>
    </source>
</reference>
<evidence type="ECO:0000313" key="2">
    <source>
        <dbReference type="Proteomes" id="UP000217790"/>
    </source>
</evidence>